<proteinExistence type="inferred from homology"/>
<dbReference type="Gene3D" id="3.40.50.720">
    <property type="entry name" value="NAD(P)-binding Rossmann-like Domain"/>
    <property type="match status" value="1"/>
</dbReference>
<dbReference type="PANTHER" id="PTHR43000">
    <property type="entry name" value="DTDP-D-GLUCOSE 4,6-DEHYDRATASE-RELATED"/>
    <property type="match status" value="1"/>
</dbReference>
<dbReference type="Proteomes" id="UP000254337">
    <property type="component" value="Chromosome"/>
</dbReference>
<dbReference type="SUPFAM" id="SSF51735">
    <property type="entry name" value="NAD(P)-binding Rossmann-fold domains"/>
    <property type="match status" value="1"/>
</dbReference>
<comment type="similarity">
    <text evidence="1">Belongs to the NAD(P)-dependent epimerase/dehydratase family.</text>
</comment>
<keyword evidence="4" id="KW-1185">Reference proteome</keyword>
<dbReference type="KEGG" id="meg:DKB62_11240"/>
<dbReference type="Pfam" id="PF01370">
    <property type="entry name" value="Epimerase"/>
    <property type="match status" value="1"/>
</dbReference>
<evidence type="ECO:0000313" key="4">
    <source>
        <dbReference type="Proteomes" id="UP000254337"/>
    </source>
</evidence>
<sequence length="302" mass="34635">MKKIAIIGATSFIGRNLIEPLVKDDWDVVAVVRTNSVKRGYLERFSNIKILECDMSEYDKLGNLLGPVDCSIYLTWDGTRGQERSNYELQLKNYTQGMLAIQSIIENGCKKILTAGSQAEYGPWFQSRNLCEFDKENPNTEYGKFKLKFYKDIKSLCDNHKVKLIEPRFFSLYGPDDYEGTMIISILKKMLHNEPCDLTECKQIWDFLYITDAINGLMLLINKNIESGVYNFGFGEGYPLKYYIEKMYSITKSKSILNYGTIPYPITGMVNVNPCIDKLKSVGWTPKISFTEGINRIVNVLK</sequence>
<dbReference type="InterPro" id="IPR036291">
    <property type="entry name" value="NAD(P)-bd_dom_sf"/>
</dbReference>
<protein>
    <submittedName>
        <fullName evidence="3">NAD(P)-dependent oxidoreductase</fullName>
    </submittedName>
</protein>
<dbReference type="RefSeq" id="WP_107196808.1">
    <property type="nucleotide sequence ID" value="NZ_CP029462.1"/>
</dbReference>
<name>A0A346B1U2_9FIRM</name>
<dbReference type="InterPro" id="IPR001509">
    <property type="entry name" value="Epimerase_deHydtase"/>
</dbReference>
<reference evidence="3 4" key="1">
    <citation type="submission" date="2018-05" db="EMBL/GenBank/DDBJ databases">
        <title>Complete genome sequence of Megasphaera sp. AJH120T, isolated from the ceca of a chicken.</title>
        <authorList>
            <person name="Maki J."/>
            <person name="Looft T."/>
        </authorList>
    </citation>
    <scope>NUCLEOTIDE SEQUENCE [LARGE SCALE GENOMIC DNA]</scope>
    <source>
        <strain evidence="3 4">AJH120</strain>
    </source>
</reference>
<accession>A0A346B1U2</accession>
<evidence type="ECO:0000256" key="1">
    <source>
        <dbReference type="ARBA" id="ARBA00007637"/>
    </source>
</evidence>
<organism evidence="3 4">
    <name type="scientific">Megasphaera stantonii</name>
    <dbReference type="NCBI Taxonomy" id="2144175"/>
    <lineage>
        <taxon>Bacteria</taxon>
        <taxon>Bacillati</taxon>
        <taxon>Bacillota</taxon>
        <taxon>Negativicutes</taxon>
        <taxon>Veillonellales</taxon>
        <taxon>Veillonellaceae</taxon>
        <taxon>Megasphaera</taxon>
    </lineage>
</organism>
<dbReference type="OrthoDB" id="9789543at2"/>
<evidence type="ECO:0000313" key="3">
    <source>
        <dbReference type="EMBL" id="AXL22085.1"/>
    </source>
</evidence>
<dbReference type="CDD" id="cd08946">
    <property type="entry name" value="SDR_e"/>
    <property type="match status" value="1"/>
</dbReference>
<evidence type="ECO:0000259" key="2">
    <source>
        <dbReference type="Pfam" id="PF01370"/>
    </source>
</evidence>
<feature type="domain" description="NAD-dependent epimerase/dehydratase" evidence="2">
    <location>
        <begin position="4"/>
        <end position="233"/>
    </location>
</feature>
<dbReference type="EMBL" id="CP029462">
    <property type="protein sequence ID" value="AXL22085.1"/>
    <property type="molecule type" value="Genomic_DNA"/>
</dbReference>
<dbReference type="AlphaFoldDB" id="A0A346B1U2"/>
<gene>
    <name evidence="3" type="ORF">DKB62_11240</name>
</gene>